<name>A0A1G7GIF5_9BACT</name>
<dbReference type="Proteomes" id="UP000198748">
    <property type="component" value="Unassembled WGS sequence"/>
</dbReference>
<dbReference type="PROSITE" id="PS51257">
    <property type="entry name" value="PROKAR_LIPOPROTEIN"/>
    <property type="match status" value="1"/>
</dbReference>
<dbReference type="PANTHER" id="PTHR30572">
    <property type="entry name" value="MEMBRANE COMPONENT OF TRANSPORTER-RELATED"/>
    <property type="match status" value="1"/>
</dbReference>
<dbReference type="GO" id="GO:0022857">
    <property type="term" value="F:transmembrane transporter activity"/>
    <property type="evidence" value="ECO:0007669"/>
    <property type="project" value="TreeGrafter"/>
</dbReference>
<dbReference type="InterPro" id="IPR003838">
    <property type="entry name" value="ABC3_permease_C"/>
</dbReference>
<dbReference type="RefSeq" id="WP_090150549.1">
    <property type="nucleotide sequence ID" value="NZ_FNAN01000007.1"/>
</dbReference>
<gene>
    <name evidence="9" type="ORF">SAMN04487996_107267</name>
</gene>
<dbReference type="InterPro" id="IPR050250">
    <property type="entry name" value="Macrolide_Exporter_MacB"/>
</dbReference>
<feature type="transmembrane region" description="Helical" evidence="6">
    <location>
        <begin position="732"/>
        <end position="748"/>
    </location>
</feature>
<keyword evidence="3 6" id="KW-0812">Transmembrane</keyword>
<dbReference type="EMBL" id="FNAN01000007">
    <property type="protein sequence ID" value="SDE87942.1"/>
    <property type="molecule type" value="Genomic_DNA"/>
</dbReference>
<dbReference type="PANTHER" id="PTHR30572:SF18">
    <property type="entry name" value="ABC-TYPE MACROLIDE FAMILY EXPORT SYSTEM PERMEASE COMPONENT 2"/>
    <property type="match status" value="1"/>
</dbReference>
<dbReference type="OrthoDB" id="5933722at2"/>
<feature type="transmembrane region" description="Helical" evidence="6">
    <location>
        <begin position="286"/>
        <end position="306"/>
    </location>
</feature>
<feature type="transmembrane region" description="Helical" evidence="6">
    <location>
        <begin position="381"/>
        <end position="407"/>
    </location>
</feature>
<evidence type="ECO:0000313" key="10">
    <source>
        <dbReference type="Proteomes" id="UP000198748"/>
    </source>
</evidence>
<feature type="transmembrane region" description="Helical" evidence="6">
    <location>
        <begin position="333"/>
        <end position="356"/>
    </location>
</feature>
<evidence type="ECO:0000256" key="2">
    <source>
        <dbReference type="ARBA" id="ARBA00022475"/>
    </source>
</evidence>
<feature type="transmembrane region" description="Helical" evidence="6">
    <location>
        <begin position="427"/>
        <end position="450"/>
    </location>
</feature>
<protein>
    <submittedName>
        <fullName evidence="9">Duplicated orphan permease</fullName>
    </submittedName>
</protein>
<feature type="transmembrane region" description="Helical" evidence="6">
    <location>
        <begin position="20"/>
        <end position="43"/>
    </location>
</feature>
<comment type="subcellular location">
    <subcellularLocation>
        <location evidence="1">Cell membrane</location>
        <topology evidence="1">Multi-pass membrane protein</topology>
    </subcellularLocation>
</comment>
<feature type="domain" description="ABC3 transporter permease C-terminal" evidence="7">
    <location>
        <begin position="679"/>
        <end position="792"/>
    </location>
</feature>
<sequence length="800" mass="89641">MLQNYFKIAWRNLRKNQAYAFINITGLALGIGCALLIFALVRFHYQTDRYHRNYDRIYQITSRFASGTDEFKIQGIPYPLGQAVRNDHPELEHVAMLDEWYSPLISVLVPNQPDKKIKDKSHEGAFVEPAYFDIFDYTWLAGGPDGLGQPGTVVMSEEMARKCFGTIDNVVGRTVRLNARIPARVVGVFADYREDTDLAYSVMASWGSLKEQLNSRPESEPFDNTNGGTHCYVLFNDRFTAADWNREMQSFVKKYNPGKIKETSYPAIPFSTMHLSPEYGGVSQGLLLSLVLIGLLLIGTASINFVNLATAQALTRAREVGVRKVLGSTRTQLFWQFMGETTLIVMAASAVAILIFRYGQMLVHTYLHGAFRFTFYFSPSVVGWLGLLLALVILLAGLYPALIVAGFRPVVALAGRLTRQDTGGFSLRRGLVVTQFAISQMLIIGLLVVVNQLDYVKTKDLGFRKDAILTVGLPNLPSQDRGKMRTFRNLASAIPGVDKFSYSMSGPPQSGWTSQTTIRFDNRTEEEPYDPQQAWVDADYVGLYGLKIVAGRNLQPSDTLREALINETFMHRLGFREPADVLGKVMYKAGMPLEIVGVLKDYNQLDLRQSINPLFMSTWANGFYSANIQVRTADYGRVLKQLEKAYNQVYADSFFDPEFVDDQIQAAYQQEQTMGRLINFFTAIALLIGCMGLYGLVLFMVVQRTKEVGVRKVLGASVGSILWLFSKEFAQLIAIAFVFSAPLAWWAMDSWLANFEYKISLSPVIFILAFLATVVVALLTMSFQGVKAALMNPVKSLRTE</sequence>
<dbReference type="InterPro" id="IPR025857">
    <property type="entry name" value="MacB_PCD"/>
</dbReference>
<keyword evidence="4 6" id="KW-1133">Transmembrane helix</keyword>
<evidence type="ECO:0000256" key="5">
    <source>
        <dbReference type="ARBA" id="ARBA00023136"/>
    </source>
</evidence>
<accession>A0A1G7GIF5</accession>
<keyword evidence="5 6" id="KW-0472">Membrane</keyword>
<organism evidence="9 10">
    <name type="scientific">Dyadobacter soli</name>
    <dbReference type="NCBI Taxonomy" id="659014"/>
    <lineage>
        <taxon>Bacteria</taxon>
        <taxon>Pseudomonadati</taxon>
        <taxon>Bacteroidota</taxon>
        <taxon>Cytophagia</taxon>
        <taxon>Cytophagales</taxon>
        <taxon>Spirosomataceae</taxon>
        <taxon>Dyadobacter</taxon>
    </lineage>
</organism>
<evidence type="ECO:0000259" key="7">
    <source>
        <dbReference type="Pfam" id="PF02687"/>
    </source>
</evidence>
<evidence type="ECO:0000256" key="3">
    <source>
        <dbReference type="ARBA" id="ARBA00022692"/>
    </source>
</evidence>
<feature type="domain" description="MacB-like periplasmic core" evidence="8">
    <location>
        <begin position="21"/>
        <end position="247"/>
    </location>
</feature>
<dbReference type="GO" id="GO:0005886">
    <property type="term" value="C:plasma membrane"/>
    <property type="evidence" value="ECO:0007669"/>
    <property type="project" value="UniProtKB-SubCell"/>
</dbReference>
<evidence type="ECO:0000259" key="8">
    <source>
        <dbReference type="Pfam" id="PF12704"/>
    </source>
</evidence>
<feature type="transmembrane region" description="Helical" evidence="6">
    <location>
        <begin position="760"/>
        <end position="781"/>
    </location>
</feature>
<dbReference type="STRING" id="659014.SAMN04487996_107267"/>
<keyword evidence="2" id="KW-1003">Cell membrane</keyword>
<evidence type="ECO:0000313" key="9">
    <source>
        <dbReference type="EMBL" id="SDE87942.1"/>
    </source>
</evidence>
<evidence type="ECO:0000256" key="4">
    <source>
        <dbReference type="ARBA" id="ARBA00022989"/>
    </source>
</evidence>
<keyword evidence="10" id="KW-1185">Reference proteome</keyword>
<dbReference type="Pfam" id="PF02687">
    <property type="entry name" value="FtsX"/>
    <property type="match status" value="2"/>
</dbReference>
<feature type="domain" description="ABC3 transporter permease C-terminal" evidence="7">
    <location>
        <begin position="292"/>
        <end position="405"/>
    </location>
</feature>
<dbReference type="Pfam" id="PF12704">
    <property type="entry name" value="MacB_PCD"/>
    <property type="match status" value="2"/>
</dbReference>
<dbReference type="AlphaFoldDB" id="A0A1G7GIF5"/>
<feature type="domain" description="MacB-like periplasmic core" evidence="8">
    <location>
        <begin position="441"/>
        <end position="617"/>
    </location>
</feature>
<reference evidence="10" key="1">
    <citation type="submission" date="2016-10" db="EMBL/GenBank/DDBJ databases">
        <authorList>
            <person name="Varghese N."/>
            <person name="Submissions S."/>
        </authorList>
    </citation>
    <scope>NUCLEOTIDE SEQUENCE [LARGE SCALE GENOMIC DNA]</scope>
    <source>
        <strain evidence="10">DSM 25329</strain>
    </source>
</reference>
<feature type="transmembrane region" description="Helical" evidence="6">
    <location>
        <begin position="677"/>
        <end position="702"/>
    </location>
</feature>
<proteinExistence type="predicted"/>
<evidence type="ECO:0000256" key="6">
    <source>
        <dbReference type="SAM" id="Phobius"/>
    </source>
</evidence>
<evidence type="ECO:0000256" key="1">
    <source>
        <dbReference type="ARBA" id="ARBA00004651"/>
    </source>
</evidence>